<name>A0A914MES3_MELIC</name>
<reference evidence="3" key="1">
    <citation type="submission" date="2022-11" db="UniProtKB">
        <authorList>
            <consortium name="WormBaseParasite"/>
        </authorList>
    </citation>
    <scope>IDENTIFICATION</scope>
</reference>
<keyword evidence="2" id="KW-1185">Reference proteome</keyword>
<keyword evidence="1" id="KW-0472">Membrane</keyword>
<dbReference type="AlphaFoldDB" id="A0A914MES3"/>
<dbReference type="WBParaSite" id="Minc3s01757g26098">
    <property type="protein sequence ID" value="Minc3s01757g26098"/>
    <property type="gene ID" value="Minc3s01757g26098"/>
</dbReference>
<dbReference type="Proteomes" id="UP000887563">
    <property type="component" value="Unplaced"/>
</dbReference>
<keyword evidence="1" id="KW-0812">Transmembrane</keyword>
<feature type="transmembrane region" description="Helical" evidence="1">
    <location>
        <begin position="77"/>
        <end position="97"/>
    </location>
</feature>
<feature type="transmembrane region" description="Helical" evidence="1">
    <location>
        <begin position="50"/>
        <end position="71"/>
    </location>
</feature>
<protein>
    <submittedName>
        <fullName evidence="3">Candidate secreted effector</fullName>
    </submittedName>
</protein>
<evidence type="ECO:0000313" key="3">
    <source>
        <dbReference type="WBParaSite" id="Minc3s01757g26098"/>
    </source>
</evidence>
<proteinExistence type="predicted"/>
<accession>A0A914MES3</accession>
<sequence length="151" mass="18636">MSIDFNFPFEPLLHFKVILWITNFSNSTIWTCWIIIFFRIIHFRNFILTFVMPTILFDMSLLSTELALHLFKQPLSFWFPFFSLLFHFFRWLFIVSFHQIHFYSRFSQQCWFFSNQYCLRFVGQMQSILFNDVLENHWHCLLLFGFDKSHS</sequence>
<evidence type="ECO:0000313" key="2">
    <source>
        <dbReference type="Proteomes" id="UP000887563"/>
    </source>
</evidence>
<feature type="transmembrane region" description="Helical" evidence="1">
    <location>
        <begin position="17"/>
        <end position="38"/>
    </location>
</feature>
<keyword evidence="1" id="KW-1133">Transmembrane helix</keyword>
<evidence type="ECO:0000256" key="1">
    <source>
        <dbReference type="SAM" id="Phobius"/>
    </source>
</evidence>
<organism evidence="2 3">
    <name type="scientific">Meloidogyne incognita</name>
    <name type="common">Southern root-knot nematode worm</name>
    <name type="synonym">Oxyuris incognita</name>
    <dbReference type="NCBI Taxonomy" id="6306"/>
    <lineage>
        <taxon>Eukaryota</taxon>
        <taxon>Metazoa</taxon>
        <taxon>Ecdysozoa</taxon>
        <taxon>Nematoda</taxon>
        <taxon>Chromadorea</taxon>
        <taxon>Rhabditida</taxon>
        <taxon>Tylenchina</taxon>
        <taxon>Tylenchomorpha</taxon>
        <taxon>Tylenchoidea</taxon>
        <taxon>Meloidogynidae</taxon>
        <taxon>Meloidogyninae</taxon>
        <taxon>Meloidogyne</taxon>
        <taxon>Meloidogyne incognita group</taxon>
    </lineage>
</organism>